<evidence type="ECO:0000313" key="3">
    <source>
        <dbReference type="RefSeq" id="XP_015084131.1"/>
    </source>
</evidence>
<feature type="compositionally biased region" description="Basic and acidic residues" evidence="1">
    <location>
        <begin position="83"/>
        <end position="104"/>
    </location>
</feature>
<dbReference type="RefSeq" id="XP_015084131.1">
    <property type="nucleotide sequence ID" value="XM_015228645.1"/>
</dbReference>
<keyword evidence="2" id="KW-1185">Reference proteome</keyword>
<accession>A0ABM1HE10</accession>
<dbReference type="GeneID" id="107027489"/>
<evidence type="ECO:0000313" key="2">
    <source>
        <dbReference type="Proteomes" id="UP000694930"/>
    </source>
</evidence>
<feature type="region of interest" description="Disordered" evidence="1">
    <location>
        <begin position="37"/>
        <end position="124"/>
    </location>
</feature>
<organism evidence="2 3">
    <name type="scientific">Solanum pennellii</name>
    <name type="common">Tomato</name>
    <name type="synonym">Lycopersicon pennellii</name>
    <dbReference type="NCBI Taxonomy" id="28526"/>
    <lineage>
        <taxon>Eukaryota</taxon>
        <taxon>Viridiplantae</taxon>
        <taxon>Streptophyta</taxon>
        <taxon>Embryophyta</taxon>
        <taxon>Tracheophyta</taxon>
        <taxon>Spermatophyta</taxon>
        <taxon>Magnoliopsida</taxon>
        <taxon>eudicotyledons</taxon>
        <taxon>Gunneridae</taxon>
        <taxon>Pentapetalae</taxon>
        <taxon>asterids</taxon>
        <taxon>lamiids</taxon>
        <taxon>Solanales</taxon>
        <taxon>Solanaceae</taxon>
        <taxon>Solanoideae</taxon>
        <taxon>Solaneae</taxon>
        <taxon>Solanum</taxon>
        <taxon>Solanum subgen. Lycopersicon</taxon>
    </lineage>
</organism>
<sequence>MLPGVAATASPAARSCCCRCLAGGKRRGEGRRFRVVAGACKKNKIRGAEGKRRKEERKKKREAERGREKGKRREEGGGEWEEEQRRREEGERRERGEERDEGGARGRAHRRWWLSPERNGEKGR</sequence>
<feature type="compositionally biased region" description="Basic and acidic residues" evidence="1">
    <location>
        <begin position="61"/>
        <end position="76"/>
    </location>
</feature>
<gene>
    <name evidence="3" type="primary">LOC107027489</name>
</gene>
<name>A0ABM1HE10_SOLPN</name>
<dbReference type="Proteomes" id="UP000694930">
    <property type="component" value="Chromosome 8"/>
</dbReference>
<protein>
    <submittedName>
        <fullName evidence="3">Octapeptide-repeat protein T2-like</fullName>
    </submittedName>
</protein>
<proteinExistence type="predicted"/>
<reference evidence="2" key="1">
    <citation type="journal article" date="2014" name="Nat. Genet.">
        <title>The genome of the stress-tolerant wild tomato species Solanum pennellii.</title>
        <authorList>
            <person name="Bolger A."/>
            <person name="Scossa F."/>
            <person name="Bolger M.E."/>
            <person name="Lanz C."/>
            <person name="Maumus F."/>
            <person name="Tohge T."/>
            <person name="Quesneville H."/>
            <person name="Alseekh S."/>
            <person name="Sorensen I."/>
            <person name="Lichtenstein G."/>
            <person name="Fich E.A."/>
            <person name="Conte M."/>
            <person name="Keller H."/>
            <person name="Schneeberger K."/>
            <person name="Schwacke R."/>
            <person name="Ofner I."/>
            <person name="Vrebalov J."/>
            <person name="Xu Y."/>
            <person name="Osorio S."/>
            <person name="Aflitos S.A."/>
            <person name="Schijlen E."/>
            <person name="Jimenez-Gomez J.M."/>
            <person name="Ryngajllo M."/>
            <person name="Kimura S."/>
            <person name="Kumar R."/>
            <person name="Koenig D."/>
            <person name="Headland L.R."/>
            <person name="Maloof J.N."/>
            <person name="Sinha N."/>
            <person name="van Ham R.C."/>
            <person name="Lankhorst R.K."/>
            <person name="Mao L."/>
            <person name="Vogel A."/>
            <person name="Arsova B."/>
            <person name="Panstruga R."/>
            <person name="Fei Z."/>
            <person name="Rose J.K."/>
            <person name="Zamir D."/>
            <person name="Carrari F."/>
            <person name="Giovannoni J.J."/>
            <person name="Weigel D."/>
            <person name="Usadel B."/>
            <person name="Fernie A.R."/>
        </authorList>
    </citation>
    <scope>NUCLEOTIDE SEQUENCE [LARGE SCALE GENOMIC DNA]</scope>
    <source>
        <strain evidence="2">cv. LA0716</strain>
    </source>
</reference>
<evidence type="ECO:0000256" key="1">
    <source>
        <dbReference type="SAM" id="MobiDB-lite"/>
    </source>
</evidence>
<reference evidence="3" key="2">
    <citation type="submission" date="2025-08" db="UniProtKB">
        <authorList>
            <consortium name="RefSeq"/>
        </authorList>
    </citation>
    <scope>IDENTIFICATION</scope>
</reference>